<keyword evidence="3" id="KW-1185">Reference proteome</keyword>
<comment type="caution">
    <text evidence="2">The sequence shown here is derived from an EMBL/GenBank/DDBJ whole genome shotgun (WGS) entry which is preliminary data.</text>
</comment>
<name>W4L6I6_ENTF1</name>
<dbReference type="AlphaFoldDB" id="W4L6I6"/>
<dbReference type="InterPro" id="IPR002539">
    <property type="entry name" value="MaoC-like_dom"/>
</dbReference>
<dbReference type="PANTHER" id="PTHR43664">
    <property type="entry name" value="MONOAMINE OXIDASE-RELATED"/>
    <property type="match status" value="1"/>
</dbReference>
<evidence type="ECO:0000313" key="2">
    <source>
        <dbReference type="EMBL" id="ETW92951.1"/>
    </source>
</evidence>
<sequence>MAGLYFEEFEIGQLFKHQPGRTVTEMDNVMFTCLTMNPQPLHLDEEFAKETQFGQRLVNSILTLGIAVGLSVGDTTLGTTIGNLGFQKCEFPLPVFHGDTLYIETEVLDKRESKSRPDRGIVYFEHRATNQRQEVVAIIQRAGMMRKRPVEEVG</sequence>
<accession>W4L6I6</accession>
<dbReference type="Proteomes" id="UP000019141">
    <property type="component" value="Unassembled WGS sequence"/>
</dbReference>
<evidence type="ECO:0000313" key="3">
    <source>
        <dbReference type="Proteomes" id="UP000019141"/>
    </source>
</evidence>
<dbReference type="SUPFAM" id="SSF54637">
    <property type="entry name" value="Thioesterase/thiol ester dehydrase-isomerase"/>
    <property type="match status" value="1"/>
</dbReference>
<dbReference type="HOGENOM" id="CLU_094876_0_1_7"/>
<dbReference type="PATRIC" id="fig|1429438.4.peg.7748"/>
<protein>
    <submittedName>
        <fullName evidence="2">MaoC family dehydratase</fullName>
    </submittedName>
</protein>
<dbReference type="CDD" id="cd03451">
    <property type="entry name" value="FkbR2"/>
    <property type="match status" value="1"/>
</dbReference>
<dbReference type="InterPro" id="IPR052342">
    <property type="entry name" value="MCH/BMMD"/>
</dbReference>
<gene>
    <name evidence="2" type="ORF">ETSY1_41380</name>
</gene>
<dbReference type="PANTHER" id="PTHR43664:SF1">
    <property type="entry name" value="BETA-METHYLMALYL-COA DEHYDRATASE"/>
    <property type="match status" value="1"/>
</dbReference>
<dbReference type="InterPro" id="IPR029069">
    <property type="entry name" value="HotDog_dom_sf"/>
</dbReference>
<dbReference type="EMBL" id="AZHW01001339">
    <property type="protein sequence ID" value="ETW92951.1"/>
    <property type="molecule type" value="Genomic_DNA"/>
</dbReference>
<dbReference type="Pfam" id="PF01575">
    <property type="entry name" value="MaoC_dehydratas"/>
    <property type="match status" value="1"/>
</dbReference>
<organism evidence="2 3">
    <name type="scientific">Entotheonella factor</name>
    <dbReference type="NCBI Taxonomy" id="1429438"/>
    <lineage>
        <taxon>Bacteria</taxon>
        <taxon>Pseudomonadati</taxon>
        <taxon>Nitrospinota/Tectimicrobiota group</taxon>
        <taxon>Candidatus Tectimicrobiota</taxon>
        <taxon>Candidatus Entotheonellia</taxon>
        <taxon>Candidatus Entotheonellales</taxon>
        <taxon>Candidatus Entotheonellaceae</taxon>
        <taxon>Candidatus Entotheonella</taxon>
    </lineage>
</organism>
<dbReference type="Gene3D" id="3.10.129.10">
    <property type="entry name" value="Hotdog Thioesterase"/>
    <property type="match status" value="1"/>
</dbReference>
<reference evidence="2 3" key="1">
    <citation type="journal article" date="2014" name="Nature">
        <title>An environmental bacterial taxon with a large and distinct metabolic repertoire.</title>
        <authorList>
            <person name="Wilson M.C."/>
            <person name="Mori T."/>
            <person name="Ruckert C."/>
            <person name="Uria A.R."/>
            <person name="Helf M.J."/>
            <person name="Takada K."/>
            <person name="Gernert C."/>
            <person name="Steffens U.A."/>
            <person name="Heycke N."/>
            <person name="Schmitt S."/>
            <person name="Rinke C."/>
            <person name="Helfrich E.J."/>
            <person name="Brachmann A.O."/>
            <person name="Gurgui C."/>
            <person name="Wakimoto T."/>
            <person name="Kracht M."/>
            <person name="Crusemann M."/>
            <person name="Hentschel U."/>
            <person name="Abe I."/>
            <person name="Matsunaga S."/>
            <person name="Kalinowski J."/>
            <person name="Takeyama H."/>
            <person name="Piel J."/>
        </authorList>
    </citation>
    <scope>NUCLEOTIDE SEQUENCE [LARGE SCALE GENOMIC DNA]</scope>
    <source>
        <strain evidence="3">TSY1</strain>
    </source>
</reference>
<proteinExistence type="predicted"/>
<feature type="domain" description="MaoC-like" evidence="1">
    <location>
        <begin position="10"/>
        <end position="116"/>
    </location>
</feature>
<evidence type="ECO:0000259" key="1">
    <source>
        <dbReference type="Pfam" id="PF01575"/>
    </source>
</evidence>